<keyword evidence="3" id="KW-1185">Reference proteome</keyword>
<evidence type="ECO:0008006" key="4">
    <source>
        <dbReference type="Google" id="ProtNLM"/>
    </source>
</evidence>
<feature type="compositionally biased region" description="Polar residues" evidence="1">
    <location>
        <begin position="1190"/>
        <end position="1205"/>
    </location>
</feature>
<sequence>MPGLSTRSAQFGSAPPPVRSASPDGIWSKHLDSIAFDQLHKFWSELPLHARKELLRLDKQTLFEQARRNLYCSRCNGLLLEGFSQIITYGKSLQQEDHSFQQSDRAGTCQSQNNNDFEVLDPSLHPWGGLTTTKHGILTVLDCFMCARSLKTLQNVFDNARARERERELLYPDACGVGGRGWISQGMANYGRGHGARETCALHTARLSCDTLVDFWSALGEETRSSLLQMKEEDFIERLMYRFDSKRFCKDCRRNVIREFKELKEFKRMRKEPRCSRWFCVADLAFQYEVSEDTVQADWNQSFTDMVGAYHHFEWAIGTGEGQTDILDFKDVGMNGKVEVTGLNLGGLGACFITLRAWKLDGRCTELCVKAHALKGQHCVHRRLIVGDGFVTITEGESIRRFFEHAEEAEEEEDDDAIDKDGNELDDDNSRSQKHAKSPELAREFLLDAATVIFKEQVEKAFREGTARQNAHCTFVCLALELLEERLHVACKEIITLEKQTKLLEEEEKEKRKEEERKERRRTKEREKKLRRKERLKEKGRERKLIESKSLAAALPESKNKSSPSIYEESIIIPDSADFVSVTGDISLLEFPVSPDVTDEHSSGRSINIKTDDSLQLQSDVDGKLYTKSGLSFTSECSKSVRRKLRSRKENFFEQSSKCYERHRFYISNERRDQQDEADISTTCSRGINGLHWPSRERFVMNNHRKFALKFNEKSHCAHARVQDRFDFQCCSCNKMDADNEKNGYHISTIRSGREMKTASRIEHELDMPRSSSRNVRYNNGCYFSDNFVVPKGKYVGDTPGKEILHTKQVWEPLDTQKKISKSNSDSKITFRCISKVESSKEICFDKGENGCQQSNQFESVGNMCSSEHSTSSGRVDTLIGSQVLKDHGIPDRYCLDTNIACQNGFGIVKKTEYCSNKGIEKNLSPIKINCSYTVRRSSSSDNCFSCISEGDSSTSSSSLQNAESSLSSDSEDACQQSCARDASVCNNDSFHEYLDQFSDKKIVTNRGGSFANSTAEFLAENCVECDLLGGRSKNVQDSNNGQFGFVVPPPPNCMLPMQNHSIHVPVISSPMIGYHTQHISSWVASPCNGFMPYPQANHYLAPSLGYGLPTNRLSDLSMHYNIVQPLNVPVFDARKEFLYQTGNRMNVRNSKDHNKHPNICGFQQLNTSVQPIGSQRFLERSFSDRHLPSKQSAEQNGSAECCTKSQNGSSSFSLFHFGGPMAGTNDEFIRKLPSLEDETTGGFVSNLTTTHAQPCSKEEIKVEEYCLFSSRNSTRFSFF</sequence>
<dbReference type="PANTHER" id="PTHR16897">
    <property type="entry name" value="OS10G0105400 PROTEIN"/>
    <property type="match status" value="1"/>
</dbReference>
<reference evidence="2 3" key="1">
    <citation type="submission" date="2022-12" db="EMBL/GenBank/DDBJ databases">
        <title>Chromosome-scale assembly of the Ensete ventricosum genome.</title>
        <authorList>
            <person name="Dussert Y."/>
            <person name="Stocks J."/>
            <person name="Wendawek A."/>
            <person name="Woldeyes F."/>
            <person name="Nichols R.A."/>
            <person name="Borrell J.S."/>
        </authorList>
    </citation>
    <scope>NUCLEOTIDE SEQUENCE [LARGE SCALE GENOMIC DNA]</scope>
    <source>
        <strain evidence="3">cv. Maze</strain>
        <tissue evidence="2">Seeds</tissue>
    </source>
</reference>
<feature type="region of interest" description="Disordered" evidence="1">
    <location>
        <begin position="1186"/>
        <end position="1205"/>
    </location>
</feature>
<feature type="compositionally biased region" description="Polar residues" evidence="1">
    <location>
        <begin position="1"/>
        <end position="11"/>
    </location>
</feature>
<evidence type="ECO:0000256" key="1">
    <source>
        <dbReference type="SAM" id="MobiDB-lite"/>
    </source>
</evidence>
<feature type="compositionally biased region" description="Basic and acidic residues" evidence="1">
    <location>
        <begin position="506"/>
        <end position="528"/>
    </location>
</feature>
<gene>
    <name evidence="2" type="ORF">OPV22_005985</name>
</gene>
<feature type="region of interest" description="Disordered" evidence="1">
    <location>
        <begin position="506"/>
        <end position="534"/>
    </location>
</feature>
<dbReference type="PANTHER" id="PTHR16897:SF2">
    <property type="entry name" value="OS03G0226600 PROTEIN"/>
    <property type="match status" value="1"/>
</dbReference>
<protein>
    <recommendedName>
        <fullName evidence="4">Stress response protein NST1</fullName>
    </recommendedName>
</protein>
<feature type="region of interest" description="Disordered" evidence="1">
    <location>
        <begin position="407"/>
        <end position="437"/>
    </location>
</feature>
<feature type="region of interest" description="Disordered" evidence="1">
    <location>
        <begin position="1"/>
        <end position="22"/>
    </location>
</feature>
<dbReference type="Proteomes" id="UP001222027">
    <property type="component" value="Unassembled WGS sequence"/>
</dbReference>
<dbReference type="AlphaFoldDB" id="A0AAV8RRZ6"/>
<proteinExistence type="predicted"/>
<organism evidence="2 3">
    <name type="scientific">Ensete ventricosum</name>
    <name type="common">Abyssinian banana</name>
    <name type="synonym">Musa ensete</name>
    <dbReference type="NCBI Taxonomy" id="4639"/>
    <lineage>
        <taxon>Eukaryota</taxon>
        <taxon>Viridiplantae</taxon>
        <taxon>Streptophyta</taxon>
        <taxon>Embryophyta</taxon>
        <taxon>Tracheophyta</taxon>
        <taxon>Spermatophyta</taxon>
        <taxon>Magnoliopsida</taxon>
        <taxon>Liliopsida</taxon>
        <taxon>Zingiberales</taxon>
        <taxon>Musaceae</taxon>
        <taxon>Ensete</taxon>
    </lineage>
</organism>
<accession>A0AAV8RRZ6</accession>
<evidence type="ECO:0000313" key="2">
    <source>
        <dbReference type="EMBL" id="KAJ8505099.1"/>
    </source>
</evidence>
<comment type="caution">
    <text evidence="2">The sequence shown here is derived from an EMBL/GenBank/DDBJ whole genome shotgun (WGS) entry which is preliminary data.</text>
</comment>
<feature type="compositionally biased region" description="Basic and acidic residues" evidence="1">
    <location>
        <begin position="419"/>
        <end position="437"/>
    </location>
</feature>
<dbReference type="EMBL" id="JAQQAF010000002">
    <property type="protein sequence ID" value="KAJ8505099.1"/>
    <property type="molecule type" value="Genomic_DNA"/>
</dbReference>
<name>A0AAV8RRZ6_ENSVE</name>
<feature type="compositionally biased region" description="Acidic residues" evidence="1">
    <location>
        <begin position="407"/>
        <end position="418"/>
    </location>
</feature>
<evidence type="ECO:0000313" key="3">
    <source>
        <dbReference type="Proteomes" id="UP001222027"/>
    </source>
</evidence>